<name>A0A6J6GUT7_9ZZZZ</name>
<evidence type="ECO:0000313" key="1">
    <source>
        <dbReference type="EMBL" id="CAB4605071.1"/>
    </source>
</evidence>
<protein>
    <submittedName>
        <fullName evidence="1">Unannotated protein</fullName>
    </submittedName>
</protein>
<sequence>MNNRTLKTGRALVSLALALTASIVVMPSSNAAGLPSVRLISPSYDATNSVDATGDISQWYSAGTKAFYAYIGHGTKLTLVYAVTTDGSTPAGNQEIRLQVNAPWSGSKANWTTADGTAVGPQYDGNFAAELVGTTDSSGKVTFVLTNADTTGLEDAPTSATQDRGAIKPARLYGTMKPVIPGKGDKEADTDLVTFDVTSAPATTFGAAIQKVAPFADSLRKGKSILLPSVSYSGLAVKWATTTRENCAVIGKRVIAVRKGVCEVVASNAGDDKNLALSATTSITIN</sequence>
<gene>
    <name evidence="1" type="ORF">UFOPK1852_00345</name>
</gene>
<dbReference type="AlphaFoldDB" id="A0A6J6GUT7"/>
<dbReference type="EMBL" id="CAEZUS010000036">
    <property type="protein sequence ID" value="CAB4605071.1"/>
    <property type="molecule type" value="Genomic_DNA"/>
</dbReference>
<organism evidence="1">
    <name type="scientific">freshwater metagenome</name>
    <dbReference type="NCBI Taxonomy" id="449393"/>
    <lineage>
        <taxon>unclassified sequences</taxon>
        <taxon>metagenomes</taxon>
        <taxon>ecological metagenomes</taxon>
    </lineage>
</organism>
<reference evidence="1" key="1">
    <citation type="submission" date="2020-05" db="EMBL/GenBank/DDBJ databases">
        <authorList>
            <person name="Chiriac C."/>
            <person name="Salcher M."/>
            <person name="Ghai R."/>
            <person name="Kavagutti S V."/>
        </authorList>
    </citation>
    <scope>NUCLEOTIDE SEQUENCE</scope>
</reference>
<accession>A0A6J6GUT7</accession>
<proteinExistence type="predicted"/>